<sequence length="154" mass="17248">MNSAKEHWRDITFCVEESEEKAHSQSGEVCEGTPPLRSPTKKDGAHNIFDGVIVHALVEEEHDRRFENVIGLLSSLGMTLKCGKCQLKMSEFGFISRTLSARRIGTPDVKVKTVDDVREPKNAAKVRSIIGLINITEYFFPDNNICTAPTTYHL</sequence>
<comment type="caution">
    <text evidence="1">The sequence shown here is derived from an EMBL/GenBank/DDBJ whole genome shotgun (WGS) entry which is preliminary data.</text>
</comment>
<dbReference type="EMBL" id="RCHS01000500">
    <property type="protein sequence ID" value="RMX58495.1"/>
    <property type="molecule type" value="Genomic_DNA"/>
</dbReference>
<evidence type="ECO:0008006" key="3">
    <source>
        <dbReference type="Google" id="ProtNLM"/>
    </source>
</evidence>
<dbReference type="InterPro" id="IPR043502">
    <property type="entry name" value="DNA/RNA_pol_sf"/>
</dbReference>
<dbReference type="Proteomes" id="UP000275408">
    <property type="component" value="Unassembled WGS sequence"/>
</dbReference>
<name>A0A3M6UXV1_POCDA</name>
<evidence type="ECO:0000313" key="2">
    <source>
        <dbReference type="Proteomes" id="UP000275408"/>
    </source>
</evidence>
<reference evidence="1 2" key="1">
    <citation type="journal article" date="2018" name="Sci. Rep.">
        <title>Comparative analysis of the Pocillopora damicornis genome highlights role of immune system in coral evolution.</title>
        <authorList>
            <person name="Cunning R."/>
            <person name="Bay R.A."/>
            <person name="Gillette P."/>
            <person name="Baker A.C."/>
            <person name="Traylor-Knowles N."/>
        </authorList>
    </citation>
    <scope>NUCLEOTIDE SEQUENCE [LARGE SCALE GENOMIC DNA]</scope>
    <source>
        <strain evidence="1">RSMAS</strain>
        <tissue evidence="1">Whole animal</tissue>
    </source>
</reference>
<evidence type="ECO:0000313" key="1">
    <source>
        <dbReference type="EMBL" id="RMX58495.1"/>
    </source>
</evidence>
<accession>A0A3M6UXV1</accession>
<protein>
    <recommendedName>
        <fullName evidence="3">Reverse transcriptase domain-containing protein</fullName>
    </recommendedName>
</protein>
<dbReference type="STRING" id="46731.A0A3M6UXV1"/>
<dbReference type="AlphaFoldDB" id="A0A3M6UXV1"/>
<proteinExistence type="predicted"/>
<keyword evidence="2" id="KW-1185">Reference proteome</keyword>
<gene>
    <name evidence="1" type="ORF">pdam_00010749</name>
</gene>
<organism evidence="1 2">
    <name type="scientific">Pocillopora damicornis</name>
    <name type="common">Cauliflower coral</name>
    <name type="synonym">Millepora damicornis</name>
    <dbReference type="NCBI Taxonomy" id="46731"/>
    <lineage>
        <taxon>Eukaryota</taxon>
        <taxon>Metazoa</taxon>
        <taxon>Cnidaria</taxon>
        <taxon>Anthozoa</taxon>
        <taxon>Hexacorallia</taxon>
        <taxon>Scleractinia</taxon>
        <taxon>Astrocoeniina</taxon>
        <taxon>Pocilloporidae</taxon>
        <taxon>Pocillopora</taxon>
    </lineage>
</organism>
<dbReference type="SUPFAM" id="SSF56672">
    <property type="entry name" value="DNA/RNA polymerases"/>
    <property type="match status" value="1"/>
</dbReference>